<sequence length="219" mass="24862">MLNDVHCYLKSQSIPFRLAHHSSYGKKSNKKLRNKLSSPTDSYLLKMRQDDPTSKHIPKSLKMKVLLPFTSYLGFVKAHYKGYGESSPSRVTFVTMRKTVKQRRSKVRDVDLLNAAHTLRYSRKNDSMSEDSSSSGRQLCKKAKMIRIGGIGDKSGISLAKTSHRPQENIQTSAVSMMKPPKPCLLKKPTKKSNEEKKRVTFESPMMTRIVKFINGLTP</sequence>
<dbReference type="Proteomes" id="UP000494040">
    <property type="component" value="Unassembled WGS sequence"/>
</dbReference>
<keyword evidence="2" id="KW-1185">Reference proteome</keyword>
<proteinExistence type="predicted"/>
<organism evidence="1 2">
    <name type="scientific">Cimex lectularius</name>
    <name type="common">Bed bug</name>
    <name type="synonym">Acanthia lectularia</name>
    <dbReference type="NCBI Taxonomy" id="79782"/>
    <lineage>
        <taxon>Eukaryota</taxon>
        <taxon>Metazoa</taxon>
        <taxon>Ecdysozoa</taxon>
        <taxon>Arthropoda</taxon>
        <taxon>Hexapoda</taxon>
        <taxon>Insecta</taxon>
        <taxon>Pterygota</taxon>
        <taxon>Neoptera</taxon>
        <taxon>Paraneoptera</taxon>
        <taxon>Hemiptera</taxon>
        <taxon>Heteroptera</taxon>
        <taxon>Panheteroptera</taxon>
        <taxon>Cimicomorpha</taxon>
        <taxon>Cimicidae</taxon>
        <taxon>Cimex</taxon>
    </lineage>
</organism>
<name>A0A8I6S1C6_CIMLE</name>
<reference evidence="1" key="1">
    <citation type="submission" date="2022-01" db="UniProtKB">
        <authorList>
            <consortium name="EnsemblMetazoa"/>
        </authorList>
    </citation>
    <scope>IDENTIFICATION</scope>
</reference>
<dbReference type="RefSeq" id="XP_014254015.1">
    <property type="nucleotide sequence ID" value="XM_014398529.2"/>
</dbReference>
<protein>
    <submittedName>
        <fullName evidence="1">Uncharacterized protein</fullName>
    </submittedName>
</protein>
<accession>A0A8I6S1C6</accession>
<dbReference type="EnsemblMetazoa" id="XM_014398529.2">
    <property type="protein sequence ID" value="XP_014254015.1"/>
    <property type="gene ID" value="LOC106669212"/>
</dbReference>
<dbReference type="KEGG" id="clec:106669212"/>
<evidence type="ECO:0000313" key="1">
    <source>
        <dbReference type="EnsemblMetazoa" id="XP_014254015.1"/>
    </source>
</evidence>
<evidence type="ECO:0000313" key="2">
    <source>
        <dbReference type="Proteomes" id="UP000494040"/>
    </source>
</evidence>
<dbReference type="AlphaFoldDB" id="A0A8I6S1C6"/>
<dbReference type="GeneID" id="106669212"/>